<sequence>MNLPTPAQRFNEKESLKNSTAVETGATVSMQIVSKEAKDVSGHSDIPVAVDGTWQTHGHTFLNGVVIATSFDTGKVLDASILFRVCK</sequence>
<comment type="caution">
    <text evidence="3">The sequence shown here is derived from an EMBL/GenBank/DDBJ whole genome shotgun (WGS) entry which is preliminary data.</text>
</comment>
<dbReference type="AlphaFoldDB" id="A0A8X6M9F8"/>
<keyword evidence="4" id="KW-1185">Reference proteome</keyword>
<accession>A0A8X6M9F8</accession>
<dbReference type="Pfam" id="PF20700">
    <property type="entry name" value="Mutator"/>
    <property type="match status" value="1"/>
</dbReference>
<organism evidence="3 4">
    <name type="scientific">Trichonephila inaurata madagascariensis</name>
    <dbReference type="NCBI Taxonomy" id="2747483"/>
    <lineage>
        <taxon>Eukaryota</taxon>
        <taxon>Metazoa</taxon>
        <taxon>Ecdysozoa</taxon>
        <taxon>Arthropoda</taxon>
        <taxon>Chelicerata</taxon>
        <taxon>Arachnida</taxon>
        <taxon>Araneae</taxon>
        <taxon>Araneomorphae</taxon>
        <taxon>Entelegynae</taxon>
        <taxon>Araneoidea</taxon>
        <taxon>Nephilidae</taxon>
        <taxon>Trichonephila</taxon>
        <taxon>Trichonephila inaurata</taxon>
    </lineage>
</organism>
<evidence type="ECO:0000313" key="3">
    <source>
        <dbReference type="EMBL" id="GFS39056.1"/>
    </source>
</evidence>
<gene>
    <name evidence="3" type="ORF">TNIN_81961</name>
</gene>
<proteinExistence type="predicted"/>
<evidence type="ECO:0000313" key="4">
    <source>
        <dbReference type="Proteomes" id="UP000886998"/>
    </source>
</evidence>
<feature type="region of interest" description="Disordered" evidence="1">
    <location>
        <begin position="1"/>
        <end position="22"/>
    </location>
</feature>
<evidence type="ECO:0000259" key="2">
    <source>
        <dbReference type="Pfam" id="PF20700"/>
    </source>
</evidence>
<protein>
    <recommendedName>
        <fullName evidence="2">Mutator-like transposase domain-containing protein</fullName>
    </recommendedName>
</protein>
<evidence type="ECO:0000256" key="1">
    <source>
        <dbReference type="SAM" id="MobiDB-lite"/>
    </source>
</evidence>
<dbReference type="Proteomes" id="UP000886998">
    <property type="component" value="Unassembled WGS sequence"/>
</dbReference>
<name>A0A8X6M9F8_9ARAC</name>
<reference evidence="3" key="1">
    <citation type="submission" date="2020-08" db="EMBL/GenBank/DDBJ databases">
        <title>Multicomponent nature underlies the extraordinary mechanical properties of spider dragline silk.</title>
        <authorList>
            <person name="Kono N."/>
            <person name="Nakamura H."/>
            <person name="Mori M."/>
            <person name="Yoshida Y."/>
            <person name="Ohtoshi R."/>
            <person name="Malay A.D."/>
            <person name="Moran D.A.P."/>
            <person name="Tomita M."/>
            <person name="Numata K."/>
            <person name="Arakawa K."/>
        </authorList>
    </citation>
    <scope>NUCLEOTIDE SEQUENCE</scope>
</reference>
<dbReference type="OrthoDB" id="6154036at2759"/>
<feature type="domain" description="Mutator-like transposase" evidence="2">
    <location>
        <begin position="1"/>
        <end position="87"/>
    </location>
</feature>
<dbReference type="EMBL" id="BMAV01025168">
    <property type="protein sequence ID" value="GFS39056.1"/>
    <property type="molecule type" value="Genomic_DNA"/>
</dbReference>
<dbReference type="InterPro" id="IPR049012">
    <property type="entry name" value="Mutator_transp_dom"/>
</dbReference>